<dbReference type="Proteomes" id="UP000094565">
    <property type="component" value="Chromosome 4"/>
</dbReference>
<protein>
    <submittedName>
        <fullName evidence="2">BA75_04566T0</fullName>
    </submittedName>
</protein>
<gene>
    <name evidence="2" type="primary">BUD21</name>
    <name evidence="2" type="ORF">ATY40_BA7504566</name>
</gene>
<keyword evidence="3" id="KW-1185">Reference proteome</keyword>
<dbReference type="GO" id="GO:0006364">
    <property type="term" value="P:rRNA processing"/>
    <property type="evidence" value="ECO:0007669"/>
    <property type="project" value="InterPro"/>
</dbReference>
<dbReference type="Pfam" id="PF08297">
    <property type="entry name" value="U3_snoRNA_assoc"/>
    <property type="match status" value="1"/>
</dbReference>
<feature type="region of interest" description="Disordered" evidence="1">
    <location>
        <begin position="169"/>
        <end position="189"/>
    </location>
</feature>
<evidence type="ECO:0000313" key="3">
    <source>
        <dbReference type="Proteomes" id="UP000094565"/>
    </source>
</evidence>
<feature type="compositionally biased region" description="Basic and acidic residues" evidence="1">
    <location>
        <begin position="176"/>
        <end position="189"/>
    </location>
</feature>
<evidence type="ECO:0000256" key="1">
    <source>
        <dbReference type="SAM" id="MobiDB-lite"/>
    </source>
</evidence>
<accession>A0A1B2JJA4</accession>
<sequence>MKIKFGEEDEFKAVPQETEDIKSAVEENLAETESDSDDAPEEENISQARENVTKLELQRKQIEKEQAEKLKQKRRQLNEKFQKQQEEKRKNGKVDENVDELLPEELLESLEKTPQTAQDSKSRKAHINFGDHTEFPEDFLKPKSLKRVQKLSINKGPVTVKVLKRVSVPKSKLHDRRSEWLNRKSLDKR</sequence>
<organism evidence="2 3">
    <name type="scientific">Komagataella pastoris</name>
    <name type="common">Yeast</name>
    <name type="synonym">Pichia pastoris</name>
    <dbReference type="NCBI Taxonomy" id="4922"/>
    <lineage>
        <taxon>Eukaryota</taxon>
        <taxon>Fungi</taxon>
        <taxon>Dikarya</taxon>
        <taxon>Ascomycota</taxon>
        <taxon>Saccharomycotina</taxon>
        <taxon>Pichiomycetes</taxon>
        <taxon>Pichiales</taxon>
        <taxon>Pichiaceae</taxon>
        <taxon>Komagataella</taxon>
    </lineage>
</organism>
<reference evidence="2 3" key="1">
    <citation type="submission" date="2016-02" db="EMBL/GenBank/DDBJ databases">
        <title>Comparative genomic and transcriptomic foundation for Pichia pastoris.</title>
        <authorList>
            <person name="Love K.R."/>
            <person name="Shah K.A."/>
            <person name="Whittaker C.A."/>
            <person name="Wu J."/>
            <person name="Bartlett M.C."/>
            <person name="Ma D."/>
            <person name="Leeson R.L."/>
            <person name="Priest M."/>
            <person name="Young S.K."/>
            <person name="Love J.C."/>
        </authorList>
    </citation>
    <scope>NUCLEOTIDE SEQUENCE [LARGE SCALE GENOMIC DNA]</scope>
    <source>
        <strain evidence="2 3">ATCC 28485</strain>
    </source>
</reference>
<feature type="region of interest" description="Disordered" evidence="1">
    <location>
        <begin position="1"/>
        <end position="124"/>
    </location>
</feature>
<proteinExistence type="predicted"/>
<feature type="compositionally biased region" description="Acidic residues" evidence="1">
    <location>
        <begin position="28"/>
        <end position="44"/>
    </location>
</feature>
<dbReference type="GO" id="GO:0030515">
    <property type="term" value="F:snoRNA binding"/>
    <property type="evidence" value="ECO:0007669"/>
    <property type="project" value="InterPro"/>
</dbReference>
<evidence type="ECO:0000313" key="2">
    <source>
        <dbReference type="EMBL" id="ANZ78052.1"/>
    </source>
</evidence>
<name>A0A1B2JJA4_PICPA</name>
<feature type="compositionally biased region" description="Basic and acidic residues" evidence="1">
    <location>
        <begin position="51"/>
        <end position="96"/>
    </location>
</feature>
<feature type="compositionally biased region" description="Acidic residues" evidence="1">
    <location>
        <begin position="97"/>
        <end position="108"/>
    </location>
</feature>
<dbReference type="InterPro" id="IPR013268">
    <property type="entry name" value="UTP16"/>
</dbReference>
<dbReference type="EMBL" id="CP014587">
    <property type="protein sequence ID" value="ANZ78052.1"/>
    <property type="molecule type" value="Genomic_DNA"/>
</dbReference>
<dbReference type="OrthoDB" id="10340039at2759"/>
<dbReference type="AlphaFoldDB" id="A0A1B2JJA4"/>